<dbReference type="CDD" id="cd02947">
    <property type="entry name" value="TRX_family"/>
    <property type="match status" value="1"/>
</dbReference>
<gene>
    <name evidence="4" type="ORF">MICPUN_50475</name>
</gene>
<evidence type="ECO:0000313" key="4">
    <source>
        <dbReference type="EMBL" id="ACO65740.1"/>
    </source>
</evidence>
<protein>
    <submittedName>
        <fullName evidence="4">Thioredoxin/glycogen binding domain family fusion protein</fullName>
    </submittedName>
</protein>
<dbReference type="GO" id="GO:0031588">
    <property type="term" value="C:nucleotide-activated protein kinase complex"/>
    <property type="evidence" value="ECO:0007669"/>
    <property type="project" value="TreeGrafter"/>
</dbReference>
<accession>C1EBK5</accession>
<dbReference type="PANTHER" id="PTHR10343:SF84">
    <property type="entry name" value="5'-AMP-ACTIVATED PROTEIN KINASE SUBUNIT BETA-1"/>
    <property type="match status" value="1"/>
</dbReference>
<dbReference type="SUPFAM" id="SSF81296">
    <property type="entry name" value="E set domains"/>
    <property type="match status" value="1"/>
</dbReference>
<keyword evidence="5" id="KW-1185">Reference proteome</keyword>
<dbReference type="eggNOG" id="KOG0907">
    <property type="taxonomic scope" value="Eukaryota"/>
</dbReference>
<dbReference type="InterPro" id="IPR013766">
    <property type="entry name" value="Thioredoxin_domain"/>
</dbReference>
<dbReference type="InterPro" id="IPR014756">
    <property type="entry name" value="Ig_E-set"/>
</dbReference>
<dbReference type="InterPro" id="IPR036249">
    <property type="entry name" value="Thioredoxin-like_sf"/>
</dbReference>
<dbReference type="CDD" id="cd02859">
    <property type="entry name" value="E_set_AMPKbeta_like_N"/>
    <property type="match status" value="1"/>
</dbReference>
<evidence type="ECO:0000259" key="3">
    <source>
        <dbReference type="PROSITE" id="PS51352"/>
    </source>
</evidence>
<dbReference type="Proteomes" id="UP000002009">
    <property type="component" value="Chromosome 9"/>
</dbReference>
<dbReference type="InParanoid" id="C1EBK5"/>
<feature type="compositionally biased region" description="Acidic residues" evidence="2">
    <location>
        <begin position="342"/>
        <end position="361"/>
    </location>
</feature>
<dbReference type="RefSeq" id="XP_002504482.1">
    <property type="nucleotide sequence ID" value="XM_002504436.1"/>
</dbReference>
<reference evidence="4 5" key="1">
    <citation type="journal article" date="2009" name="Science">
        <title>Green evolution and dynamic adaptations revealed by genomes of the marine picoeukaryotes Micromonas.</title>
        <authorList>
            <person name="Worden A.Z."/>
            <person name="Lee J.H."/>
            <person name="Mock T."/>
            <person name="Rouze P."/>
            <person name="Simmons M.P."/>
            <person name="Aerts A.L."/>
            <person name="Allen A.E."/>
            <person name="Cuvelier M.L."/>
            <person name="Derelle E."/>
            <person name="Everett M.V."/>
            <person name="Foulon E."/>
            <person name="Grimwood J."/>
            <person name="Gundlach H."/>
            <person name="Henrissat B."/>
            <person name="Napoli C."/>
            <person name="McDonald S.M."/>
            <person name="Parker M.S."/>
            <person name="Rombauts S."/>
            <person name="Salamov A."/>
            <person name="Von Dassow P."/>
            <person name="Badger J.H."/>
            <person name="Coutinho P.M."/>
            <person name="Demir E."/>
            <person name="Dubchak I."/>
            <person name="Gentemann C."/>
            <person name="Eikrem W."/>
            <person name="Gready J.E."/>
            <person name="John U."/>
            <person name="Lanier W."/>
            <person name="Lindquist E.A."/>
            <person name="Lucas S."/>
            <person name="Mayer K.F."/>
            <person name="Moreau H."/>
            <person name="Not F."/>
            <person name="Otillar R."/>
            <person name="Panaud O."/>
            <person name="Pangilinan J."/>
            <person name="Paulsen I."/>
            <person name="Piegu B."/>
            <person name="Poliakov A."/>
            <person name="Robbens S."/>
            <person name="Schmutz J."/>
            <person name="Toulza E."/>
            <person name="Wyss T."/>
            <person name="Zelensky A."/>
            <person name="Zhou K."/>
            <person name="Armbrust E.V."/>
            <person name="Bhattacharya D."/>
            <person name="Goodenough U.W."/>
            <person name="Van de Peer Y."/>
            <person name="Grigoriev I.V."/>
        </authorList>
    </citation>
    <scope>NUCLEOTIDE SEQUENCE [LARGE SCALE GENOMIC DNA]</scope>
    <source>
        <strain evidence="5">RCC299 / NOUM17</strain>
    </source>
</reference>
<dbReference type="InterPro" id="IPR013783">
    <property type="entry name" value="Ig-like_fold"/>
</dbReference>
<dbReference type="GO" id="GO:0007165">
    <property type="term" value="P:signal transduction"/>
    <property type="evidence" value="ECO:0007669"/>
    <property type="project" value="TreeGrafter"/>
</dbReference>
<dbReference type="EMBL" id="CP001329">
    <property type="protein sequence ID" value="ACO65740.1"/>
    <property type="molecule type" value="Genomic_DNA"/>
</dbReference>
<feature type="region of interest" description="Disordered" evidence="2">
    <location>
        <begin position="422"/>
        <end position="443"/>
    </location>
</feature>
<feature type="compositionally biased region" description="Polar residues" evidence="2">
    <location>
        <begin position="320"/>
        <end position="334"/>
    </location>
</feature>
<dbReference type="InterPro" id="IPR032640">
    <property type="entry name" value="AMPK1_CBM"/>
</dbReference>
<feature type="region of interest" description="Disordered" evidence="2">
    <location>
        <begin position="264"/>
        <end position="403"/>
    </location>
</feature>
<dbReference type="InterPro" id="IPR050827">
    <property type="entry name" value="CRP1_MDG1_kinase"/>
</dbReference>
<dbReference type="OMA" id="AGGWTHT"/>
<dbReference type="GO" id="GO:0019901">
    <property type="term" value="F:protein kinase binding"/>
    <property type="evidence" value="ECO:0007669"/>
    <property type="project" value="TreeGrafter"/>
</dbReference>
<feature type="compositionally biased region" description="Basic and acidic residues" evidence="2">
    <location>
        <begin position="284"/>
        <end position="317"/>
    </location>
</feature>
<evidence type="ECO:0000313" key="5">
    <source>
        <dbReference type="Proteomes" id="UP000002009"/>
    </source>
</evidence>
<dbReference type="Gene3D" id="2.60.40.10">
    <property type="entry name" value="Immunoglobulins"/>
    <property type="match status" value="1"/>
</dbReference>
<dbReference type="Pfam" id="PF00085">
    <property type="entry name" value="Thioredoxin"/>
    <property type="match status" value="1"/>
</dbReference>
<sequence length="486" mass="52854">MRAAYGNARASTLLVVEFYAKWCNSCRRLYPRLCRLAAQESDVLFVKVEFDECKDLCRKLGVVKLPYFHVYNGSGSRLADFASSLDPTKFKRLTDAIEANRGIRCALPANKSETQEQWQDDAYLSSLVKLHHVTFVWRGGGDDVMITGDPAGGWTHTLTMTKVNDIGGDGPLDDRSSATHVATCILPTGTFRFKFIVDGSWIVDPNYPIIADEAENVNNEIFVGAAHWPFQWVQMPTAAPPGPPGVGVNYSPVALDMHAPDRETAAAAGVSGGRVGSGARARGGSRDRRVRDYAESDADEVRERMAEKRRADAERARSLYASSKNRSGIVTSSIDKFRPPSSDEDGDEDGDGDGDGDEGESPELPPPSAVANNTVSTIGADSSFPKKVEVSKGSYTTKSEHETAVEQERAAAFERLKFMRKEREAQASNPSAPGYKLSPSEGAGVVAASPAVATQSDLLTLEERVARVERILNSNNLTEEQWLNEG</sequence>
<dbReference type="Gene3D" id="3.40.30.10">
    <property type="entry name" value="Glutaredoxin"/>
    <property type="match status" value="1"/>
</dbReference>
<dbReference type="AlphaFoldDB" id="C1EBK5"/>
<feature type="compositionally biased region" description="Polar residues" evidence="2">
    <location>
        <begin position="370"/>
        <end position="380"/>
    </location>
</feature>
<organism evidence="4 5">
    <name type="scientific">Micromonas commoda (strain RCC299 / NOUM17 / CCMP2709)</name>
    <name type="common">Picoplanktonic green alga</name>
    <dbReference type="NCBI Taxonomy" id="296587"/>
    <lineage>
        <taxon>Eukaryota</taxon>
        <taxon>Viridiplantae</taxon>
        <taxon>Chlorophyta</taxon>
        <taxon>Mamiellophyceae</taxon>
        <taxon>Mamiellales</taxon>
        <taxon>Mamiellaceae</taxon>
        <taxon>Micromonas</taxon>
    </lineage>
</organism>
<name>C1EBK5_MICCC</name>
<evidence type="ECO:0000256" key="2">
    <source>
        <dbReference type="SAM" id="MobiDB-lite"/>
    </source>
</evidence>
<feature type="domain" description="Thioredoxin" evidence="3">
    <location>
        <begin position="1"/>
        <end position="99"/>
    </location>
</feature>
<dbReference type="PROSITE" id="PS51352">
    <property type="entry name" value="THIOREDOXIN_2"/>
    <property type="match status" value="1"/>
</dbReference>
<dbReference type="PANTHER" id="PTHR10343">
    <property type="entry name" value="5'-AMP-ACTIVATED PROTEIN KINASE , BETA SUBUNIT"/>
    <property type="match status" value="1"/>
</dbReference>
<dbReference type="GO" id="GO:0005737">
    <property type="term" value="C:cytoplasm"/>
    <property type="evidence" value="ECO:0007669"/>
    <property type="project" value="TreeGrafter"/>
</dbReference>
<dbReference type="GeneID" id="8246035"/>
<evidence type="ECO:0000256" key="1">
    <source>
        <dbReference type="ARBA" id="ARBA00010926"/>
    </source>
</evidence>
<dbReference type="Pfam" id="PF16561">
    <property type="entry name" value="AMPK1_CBM"/>
    <property type="match status" value="1"/>
</dbReference>
<dbReference type="SUPFAM" id="SSF52833">
    <property type="entry name" value="Thioredoxin-like"/>
    <property type="match status" value="1"/>
</dbReference>
<dbReference type="GO" id="GO:0005634">
    <property type="term" value="C:nucleus"/>
    <property type="evidence" value="ECO:0007669"/>
    <property type="project" value="TreeGrafter"/>
</dbReference>
<dbReference type="STRING" id="296587.C1EBK5"/>
<dbReference type="KEGG" id="mis:MICPUN_50475"/>
<dbReference type="OrthoDB" id="10264306at2759"/>
<proteinExistence type="inferred from homology"/>
<comment type="similarity">
    <text evidence="1">Belongs to the 5'-AMP-activated protein kinase beta subunit family.</text>
</comment>